<protein>
    <submittedName>
        <fullName evidence="2">Unnamed protein product</fullName>
    </submittedName>
</protein>
<dbReference type="Proteomes" id="UP001165121">
    <property type="component" value="Unassembled WGS sequence"/>
</dbReference>
<comment type="caution">
    <text evidence="2">The sequence shown here is derived from an EMBL/GenBank/DDBJ whole genome shotgun (WGS) entry which is preliminary data.</text>
</comment>
<dbReference type="AlphaFoldDB" id="A0A9W6Y211"/>
<organism evidence="2 3">
    <name type="scientific">Phytophthora fragariaefolia</name>
    <dbReference type="NCBI Taxonomy" id="1490495"/>
    <lineage>
        <taxon>Eukaryota</taxon>
        <taxon>Sar</taxon>
        <taxon>Stramenopiles</taxon>
        <taxon>Oomycota</taxon>
        <taxon>Peronosporomycetes</taxon>
        <taxon>Peronosporales</taxon>
        <taxon>Peronosporaceae</taxon>
        <taxon>Phytophthora</taxon>
    </lineage>
</organism>
<evidence type="ECO:0000256" key="1">
    <source>
        <dbReference type="SAM" id="MobiDB-lite"/>
    </source>
</evidence>
<dbReference type="EMBL" id="BSXT01002670">
    <property type="protein sequence ID" value="GMF50286.1"/>
    <property type="molecule type" value="Genomic_DNA"/>
</dbReference>
<proteinExistence type="predicted"/>
<keyword evidence="3" id="KW-1185">Reference proteome</keyword>
<gene>
    <name evidence="2" type="ORF">Pfra01_002003900</name>
</gene>
<evidence type="ECO:0000313" key="2">
    <source>
        <dbReference type="EMBL" id="GMF50286.1"/>
    </source>
</evidence>
<sequence>MRDNGIDFKSGAAAVVRNLLAAFPPESRQNWHAVVVDRFYSSVILAAEDERVRGADDPDQPLGIQQGHPV</sequence>
<name>A0A9W6Y211_9STRA</name>
<feature type="region of interest" description="Disordered" evidence="1">
    <location>
        <begin position="51"/>
        <end position="70"/>
    </location>
</feature>
<evidence type="ECO:0000313" key="3">
    <source>
        <dbReference type="Proteomes" id="UP001165121"/>
    </source>
</evidence>
<accession>A0A9W6Y211</accession>
<reference evidence="2" key="1">
    <citation type="submission" date="2023-04" db="EMBL/GenBank/DDBJ databases">
        <title>Phytophthora fragariaefolia NBRC 109709.</title>
        <authorList>
            <person name="Ichikawa N."/>
            <person name="Sato H."/>
            <person name="Tonouchi N."/>
        </authorList>
    </citation>
    <scope>NUCLEOTIDE SEQUENCE</scope>
    <source>
        <strain evidence="2">NBRC 109709</strain>
    </source>
</reference>